<comment type="caution">
    <text evidence="3">The sequence shown here is derived from an EMBL/GenBank/DDBJ whole genome shotgun (WGS) entry which is preliminary data.</text>
</comment>
<evidence type="ECO:0000256" key="2">
    <source>
        <dbReference type="RuleBase" id="RU363015"/>
    </source>
</evidence>
<evidence type="ECO:0000313" key="4">
    <source>
        <dbReference type="Proteomes" id="UP001168575"/>
    </source>
</evidence>
<gene>
    <name evidence="3" type="ORF">Q3982_00535</name>
</gene>
<dbReference type="GO" id="GO:0016799">
    <property type="term" value="F:hydrolase activity, hydrolyzing N-glycosyl compounds"/>
    <property type="evidence" value="ECO:0007669"/>
    <property type="project" value="TreeGrafter"/>
</dbReference>
<dbReference type="GO" id="GO:0009691">
    <property type="term" value="P:cytokinin biosynthetic process"/>
    <property type="evidence" value="ECO:0007669"/>
    <property type="project" value="UniProtKB-UniRule"/>
</dbReference>
<dbReference type="Proteomes" id="UP001168575">
    <property type="component" value="Unassembled WGS sequence"/>
</dbReference>
<protein>
    <recommendedName>
        <fullName evidence="2">Cytokinin riboside 5'-monophosphate phosphoribohydrolase</fullName>
        <ecNumber evidence="2">3.2.2.n1</ecNumber>
    </recommendedName>
</protein>
<dbReference type="Gene3D" id="3.40.50.450">
    <property type="match status" value="1"/>
</dbReference>
<dbReference type="InterPro" id="IPR031100">
    <property type="entry name" value="LOG_fam"/>
</dbReference>
<organism evidence="3 4">
    <name type="scientific">Phoenicibacter congonensis</name>
    <dbReference type="NCBI Taxonomy" id="1944646"/>
    <lineage>
        <taxon>Bacteria</taxon>
        <taxon>Bacillati</taxon>
        <taxon>Actinomycetota</taxon>
        <taxon>Coriobacteriia</taxon>
        <taxon>Eggerthellales</taxon>
        <taxon>Eggerthellaceae</taxon>
        <taxon>Phoenicibacter</taxon>
    </lineage>
</organism>
<dbReference type="AlphaFoldDB" id="A0AA43U9M7"/>
<comment type="catalytic activity">
    <reaction evidence="2">
        <text>N(6)-(dimethylallyl)adenosine 5'-phosphate + H2O = N(6)-dimethylallyladenine + D-ribose 5-phosphate</text>
        <dbReference type="Rhea" id="RHEA:48560"/>
        <dbReference type="ChEBI" id="CHEBI:15377"/>
        <dbReference type="ChEBI" id="CHEBI:17660"/>
        <dbReference type="ChEBI" id="CHEBI:57526"/>
        <dbReference type="ChEBI" id="CHEBI:78346"/>
        <dbReference type="EC" id="3.2.2.n1"/>
    </reaction>
</comment>
<dbReference type="EMBL" id="JAUMVS010000003">
    <property type="protein sequence ID" value="MDO4841151.1"/>
    <property type="molecule type" value="Genomic_DNA"/>
</dbReference>
<keyword evidence="4" id="KW-1185">Reference proteome</keyword>
<evidence type="ECO:0000313" key="3">
    <source>
        <dbReference type="EMBL" id="MDO4841151.1"/>
    </source>
</evidence>
<evidence type="ECO:0000256" key="1">
    <source>
        <dbReference type="ARBA" id="ARBA00006763"/>
    </source>
</evidence>
<dbReference type="SUPFAM" id="SSF102405">
    <property type="entry name" value="MCP/YpsA-like"/>
    <property type="match status" value="1"/>
</dbReference>
<dbReference type="Pfam" id="PF03641">
    <property type="entry name" value="Lysine_decarbox"/>
    <property type="match status" value="1"/>
</dbReference>
<comment type="catalytic activity">
    <reaction evidence="2">
        <text>9-ribosyl-trans-zeatin 5'-phosphate + H2O = trans-zeatin + D-ribose 5-phosphate</text>
        <dbReference type="Rhea" id="RHEA:48564"/>
        <dbReference type="ChEBI" id="CHEBI:15377"/>
        <dbReference type="ChEBI" id="CHEBI:16522"/>
        <dbReference type="ChEBI" id="CHEBI:78346"/>
        <dbReference type="ChEBI" id="CHEBI:87947"/>
        <dbReference type="EC" id="3.2.2.n1"/>
    </reaction>
</comment>
<keyword evidence="2" id="KW-0203">Cytokinin biosynthesis</keyword>
<dbReference type="GO" id="GO:0005829">
    <property type="term" value="C:cytosol"/>
    <property type="evidence" value="ECO:0007669"/>
    <property type="project" value="TreeGrafter"/>
</dbReference>
<dbReference type="EC" id="3.2.2.n1" evidence="2"/>
<dbReference type="PANTHER" id="PTHR31223">
    <property type="entry name" value="LOG FAMILY PROTEIN YJL055W"/>
    <property type="match status" value="1"/>
</dbReference>
<dbReference type="PANTHER" id="PTHR31223:SF70">
    <property type="entry name" value="LOG FAMILY PROTEIN YJL055W"/>
    <property type="match status" value="1"/>
</dbReference>
<comment type="similarity">
    <text evidence="1 2">Belongs to the LOG family.</text>
</comment>
<proteinExistence type="inferred from homology"/>
<dbReference type="InterPro" id="IPR005269">
    <property type="entry name" value="LOG"/>
</dbReference>
<sequence>MNITVYLGASEGNSPHILEAAREFGAWIGESGNSLVYGGSRVGLMGELALSAVEHGAYVVGIEPCFFVKQFLQLDDCADLIVTDNMQQRKALMIEKGDAFVAFPGGTGTLEEISEIMSMVSLKHTDAPCILFNLDGYYNPLKEMLASMIENGFSTEERQEGIFWPETLEELENLLLSYAK</sequence>
<reference evidence="3" key="1">
    <citation type="submission" date="2023-07" db="EMBL/GenBank/DDBJ databases">
        <title>Between Cages and Wild: Unraveling the Impact of Captivity on Animal Microbiomes and Antimicrobial Resistance.</title>
        <authorList>
            <person name="Schmartz G.P."/>
            <person name="Rehner J."/>
            <person name="Schuff M.J."/>
            <person name="Becker S.L."/>
            <person name="Kravczyk M."/>
            <person name="Gurevich A."/>
            <person name="Francke R."/>
            <person name="Mueller R."/>
            <person name="Keller V."/>
            <person name="Keller A."/>
        </authorList>
    </citation>
    <scope>NUCLEOTIDE SEQUENCE</scope>
    <source>
        <strain evidence="3">S12M_St_49</strain>
    </source>
</reference>
<keyword evidence="2" id="KW-0378">Hydrolase</keyword>
<name>A0AA43U9M7_9ACTN</name>
<accession>A0AA43U9M7</accession>
<dbReference type="NCBIfam" id="TIGR00730">
    <property type="entry name" value="Rossman fold protein, TIGR00730 family"/>
    <property type="match status" value="1"/>
</dbReference>